<dbReference type="GO" id="GO:0016874">
    <property type="term" value="F:ligase activity"/>
    <property type="evidence" value="ECO:0007669"/>
    <property type="project" value="UniProtKB-KW"/>
</dbReference>
<evidence type="ECO:0008006" key="6">
    <source>
        <dbReference type="Google" id="ProtNLM"/>
    </source>
</evidence>
<dbReference type="InterPro" id="IPR042099">
    <property type="entry name" value="ANL_N_sf"/>
</dbReference>
<keyword evidence="3" id="KW-0436">Ligase</keyword>
<evidence type="ECO:0000256" key="1">
    <source>
        <dbReference type="ARBA" id="ARBA00022450"/>
    </source>
</evidence>
<dbReference type="Gene3D" id="3.40.50.12780">
    <property type="entry name" value="N-terminal domain of ligase-like"/>
    <property type="match status" value="1"/>
</dbReference>
<dbReference type="InterPro" id="IPR045851">
    <property type="entry name" value="AMP-bd_C_sf"/>
</dbReference>
<dbReference type="EMBL" id="KV878976">
    <property type="protein sequence ID" value="OJK00248.1"/>
    <property type="molecule type" value="Genomic_DNA"/>
</dbReference>
<dbReference type="VEuPathDB" id="FungiDB:ASPACDRAFT_42833"/>
<evidence type="ECO:0000313" key="5">
    <source>
        <dbReference type="Proteomes" id="UP000184546"/>
    </source>
</evidence>
<protein>
    <recommendedName>
        <fullName evidence="6">AMP-dependent synthetase/ligase domain-containing protein</fullName>
    </recommendedName>
</protein>
<gene>
    <name evidence="4" type="ORF">ASPACDRAFT_42833</name>
</gene>
<dbReference type="OrthoDB" id="4511088at2759"/>
<reference evidence="5" key="1">
    <citation type="journal article" date="2017" name="Genome Biol.">
        <title>Comparative genomics reveals high biological diversity and specific adaptations in the industrially and medically important fungal genus Aspergillus.</title>
        <authorList>
            <person name="de Vries R.P."/>
            <person name="Riley R."/>
            <person name="Wiebenga A."/>
            <person name="Aguilar-Osorio G."/>
            <person name="Amillis S."/>
            <person name="Uchima C.A."/>
            <person name="Anderluh G."/>
            <person name="Asadollahi M."/>
            <person name="Askin M."/>
            <person name="Barry K."/>
            <person name="Battaglia E."/>
            <person name="Bayram O."/>
            <person name="Benocci T."/>
            <person name="Braus-Stromeyer S.A."/>
            <person name="Caldana C."/>
            <person name="Canovas D."/>
            <person name="Cerqueira G.C."/>
            <person name="Chen F."/>
            <person name="Chen W."/>
            <person name="Choi C."/>
            <person name="Clum A."/>
            <person name="Dos Santos R.A."/>
            <person name="Damasio A.R."/>
            <person name="Diallinas G."/>
            <person name="Emri T."/>
            <person name="Fekete E."/>
            <person name="Flipphi M."/>
            <person name="Freyberg S."/>
            <person name="Gallo A."/>
            <person name="Gournas C."/>
            <person name="Habgood R."/>
            <person name="Hainaut M."/>
            <person name="Harispe M.L."/>
            <person name="Henrissat B."/>
            <person name="Hilden K.S."/>
            <person name="Hope R."/>
            <person name="Hossain A."/>
            <person name="Karabika E."/>
            <person name="Karaffa L."/>
            <person name="Karanyi Z."/>
            <person name="Krasevec N."/>
            <person name="Kuo A."/>
            <person name="Kusch H."/>
            <person name="LaButti K."/>
            <person name="Lagendijk E.L."/>
            <person name="Lapidus A."/>
            <person name="Levasseur A."/>
            <person name="Lindquist E."/>
            <person name="Lipzen A."/>
            <person name="Logrieco A.F."/>
            <person name="MacCabe A."/>
            <person name="Maekelae M.R."/>
            <person name="Malavazi I."/>
            <person name="Melin P."/>
            <person name="Meyer V."/>
            <person name="Mielnichuk N."/>
            <person name="Miskei M."/>
            <person name="Molnar A.P."/>
            <person name="Mule G."/>
            <person name="Ngan C.Y."/>
            <person name="Orejas M."/>
            <person name="Orosz E."/>
            <person name="Ouedraogo J.P."/>
            <person name="Overkamp K.M."/>
            <person name="Park H.-S."/>
            <person name="Perrone G."/>
            <person name="Piumi F."/>
            <person name="Punt P.J."/>
            <person name="Ram A.F."/>
            <person name="Ramon A."/>
            <person name="Rauscher S."/>
            <person name="Record E."/>
            <person name="Riano-Pachon D.M."/>
            <person name="Robert V."/>
            <person name="Roehrig J."/>
            <person name="Ruller R."/>
            <person name="Salamov A."/>
            <person name="Salih N.S."/>
            <person name="Samson R.A."/>
            <person name="Sandor E."/>
            <person name="Sanguinetti M."/>
            <person name="Schuetze T."/>
            <person name="Sepcic K."/>
            <person name="Shelest E."/>
            <person name="Sherlock G."/>
            <person name="Sophianopoulou V."/>
            <person name="Squina F.M."/>
            <person name="Sun H."/>
            <person name="Susca A."/>
            <person name="Todd R.B."/>
            <person name="Tsang A."/>
            <person name="Unkles S.E."/>
            <person name="van de Wiele N."/>
            <person name="van Rossen-Uffink D."/>
            <person name="Oliveira J.V."/>
            <person name="Vesth T.C."/>
            <person name="Visser J."/>
            <person name="Yu J.-H."/>
            <person name="Zhou M."/>
            <person name="Andersen M.R."/>
            <person name="Archer D.B."/>
            <person name="Baker S.E."/>
            <person name="Benoit I."/>
            <person name="Brakhage A.A."/>
            <person name="Braus G.H."/>
            <person name="Fischer R."/>
            <person name="Frisvad J.C."/>
            <person name="Goldman G.H."/>
            <person name="Houbraken J."/>
            <person name="Oakley B."/>
            <person name="Pocsi I."/>
            <person name="Scazzocchio C."/>
            <person name="Seiboth B."/>
            <person name="vanKuyk P.A."/>
            <person name="Wortman J."/>
            <person name="Dyer P.S."/>
            <person name="Grigoriev I.V."/>
        </authorList>
    </citation>
    <scope>NUCLEOTIDE SEQUENCE [LARGE SCALE GENOMIC DNA]</scope>
    <source>
        <strain evidence="5">ATCC 16872 / CBS 172.66 / WB 5094</strain>
    </source>
</reference>
<evidence type="ECO:0000313" key="4">
    <source>
        <dbReference type="EMBL" id="OJK00248.1"/>
    </source>
</evidence>
<sequence length="220" mass="23941">MLDTVAAGGCVCVPEESERRGDISGAIRRMEVNYLHLTPPVARLRDPSRLPRLRILVSSGEAISRTDMEQWGPHVLHLINGPGANHSDIRENPPWLVLGAGGPRGNGPGRQGRPYRTGDLVRYASEGSILYVGRKDNQIKIHGQRVELEEIEKHIEQVLLNGAAAAATAVAAVPVVAAFLKPQGSNKPILVAYLALLSDGGAEIRMADSYSLWEDRCFQR</sequence>
<organism evidence="4 5">
    <name type="scientific">Aspergillus aculeatus (strain ATCC 16872 / CBS 172.66 / WB 5094)</name>
    <dbReference type="NCBI Taxonomy" id="690307"/>
    <lineage>
        <taxon>Eukaryota</taxon>
        <taxon>Fungi</taxon>
        <taxon>Dikarya</taxon>
        <taxon>Ascomycota</taxon>
        <taxon>Pezizomycotina</taxon>
        <taxon>Eurotiomycetes</taxon>
        <taxon>Eurotiomycetidae</taxon>
        <taxon>Eurotiales</taxon>
        <taxon>Aspergillaceae</taxon>
        <taxon>Aspergillus</taxon>
        <taxon>Aspergillus subgen. Circumdati</taxon>
    </lineage>
</organism>
<dbReference type="GO" id="GO:0005737">
    <property type="term" value="C:cytoplasm"/>
    <property type="evidence" value="ECO:0007669"/>
    <property type="project" value="TreeGrafter"/>
</dbReference>
<dbReference type="GO" id="GO:0044550">
    <property type="term" value="P:secondary metabolite biosynthetic process"/>
    <property type="evidence" value="ECO:0007669"/>
    <property type="project" value="TreeGrafter"/>
</dbReference>
<evidence type="ECO:0000256" key="2">
    <source>
        <dbReference type="ARBA" id="ARBA00022553"/>
    </source>
</evidence>
<keyword evidence="5" id="KW-1185">Reference proteome</keyword>
<keyword evidence="2" id="KW-0597">Phosphoprotein</keyword>
<dbReference type="STRING" id="690307.A0A1L9WWF2"/>
<accession>A0A1L9WWF2</accession>
<evidence type="ECO:0000256" key="3">
    <source>
        <dbReference type="ARBA" id="ARBA00022598"/>
    </source>
</evidence>
<dbReference type="PANTHER" id="PTHR45527:SF3">
    <property type="entry name" value="SIDEROPHORE SYNTHETASE (EUROFUNG)"/>
    <property type="match status" value="1"/>
</dbReference>
<dbReference type="GeneID" id="30974974"/>
<dbReference type="AlphaFoldDB" id="A0A1L9WWF2"/>
<dbReference type="PANTHER" id="PTHR45527">
    <property type="entry name" value="NONRIBOSOMAL PEPTIDE SYNTHETASE"/>
    <property type="match status" value="1"/>
</dbReference>
<dbReference type="Gene3D" id="3.40.50.980">
    <property type="match status" value="1"/>
</dbReference>
<proteinExistence type="predicted"/>
<dbReference type="Gene3D" id="3.30.300.30">
    <property type="match status" value="1"/>
</dbReference>
<dbReference type="SUPFAM" id="SSF56801">
    <property type="entry name" value="Acetyl-CoA synthetase-like"/>
    <property type="match status" value="1"/>
</dbReference>
<dbReference type="RefSeq" id="XP_020056587.1">
    <property type="nucleotide sequence ID" value="XM_020201160.1"/>
</dbReference>
<dbReference type="Proteomes" id="UP000184546">
    <property type="component" value="Unassembled WGS sequence"/>
</dbReference>
<keyword evidence="1" id="KW-0596">Phosphopantetheine</keyword>
<name>A0A1L9WWF2_ASPA1</name>
<dbReference type="GO" id="GO:0043041">
    <property type="term" value="P:amino acid activation for nonribosomal peptide biosynthetic process"/>
    <property type="evidence" value="ECO:0007669"/>
    <property type="project" value="TreeGrafter"/>
</dbReference>
<dbReference type="GO" id="GO:0031177">
    <property type="term" value="F:phosphopantetheine binding"/>
    <property type="evidence" value="ECO:0007669"/>
    <property type="project" value="TreeGrafter"/>
</dbReference>